<reference evidence="4" key="1">
    <citation type="journal article" date="2004" name="Biochem. J.">
        <title>A crustacean Ca2+-binding protein with a glutamate-rich sequence promotes CaCO3 crystallization.</title>
        <authorList>
            <person name="Endo H."/>
            <person name="Takagi Y."/>
            <person name="Ozaki N."/>
            <person name="Kogure T."/>
            <person name="Watanabe T."/>
        </authorList>
    </citation>
    <scope>NUCLEOTIDE SEQUENCE</scope>
</reference>
<evidence type="ECO:0000313" key="4">
    <source>
        <dbReference type="EMBL" id="BAD07269.1"/>
    </source>
</evidence>
<feature type="compositionally biased region" description="Basic and acidic residues" evidence="2">
    <location>
        <begin position="121"/>
        <end position="137"/>
    </location>
</feature>
<feature type="compositionally biased region" description="Acidic residues" evidence="2">
    <location>
        <begin position="138"/>
        <end position="151"/>
    </location>
</feature>
<dbReference type="InterPro" id="IPR000618">
    <property type="entry name" value="Insect_cuticle"/>
</dbReference>
<dbReference type="OrthoDB" id="6373350at2759"/>
<gene>
    <name evidence="4" type="primary">ccn</name>
</gene>
<feature type="signal peptide" evidence="3">
    <location>
        <begin position="1"/>
        <end position="16"/>
    </location>
</feature>
<feature type="compositionally biased region" description="Acidic residues" evidence="2">
    <location>
        <begin position="109"/>
        <end position="120"/>
    </location>
</feature>
<accession>Q766U9</accession>
<dbReference type="GO" id="GO:0042302">
    <property type="term" value="F:structural constituent of cuticle"/>
    <property type="evidence" value="ECO:0007669"/>
    <property type="project" value="UniProtKB-UniRule"/>
</dbReference>
<feature type="compositionally biased region" description="Low complexity" evidence="2">
    <location>
        <begin position="231"/>
        <end position="241"/>
    </location>
</feature>
<protein>
    <submittedName>
        <fullName evidence="4">Crustocalcin-b</fullName>
    </submittedName>
</protein>
<feature type="compositionally biased region" description="Basic and acidic residues" evidence="2">
    <location>
        <begin position="213"/>
        <end position="230"/>
    </location>
</feature>
<dbReference type="Pfam" id="PF00379">
    <property type="entry name" value="Chitin_bind_4"/>
    <property type="match status" value="1"/>
</dbReference>
<dbReference type="PROSITE" id="PS51155">
    <property type="entry name" value="CHIT_BIND_RR_2"/>
    <property type="match status" value="1"/>
</dbReference>
<proteinExistence type="evidence at transcript level"/>
<feature type="region of interest" description="Disordered" evidence="2">
    <location>
        <begin position="71"/>
        <end position="262"/>
    </location>
</feature>
<keyword evidence="3" id="KW-0732">Signal</keyword>
<feature type="compositionally biased region" description="Acidic residues" evidence="2">
    <location>
        <begin position="176"/>
        <end position="189"/>
    </location>
</feature>
<sequence>MKWVILVAALVGVAWGRTIFDYERDGLDNEQKGRPGRSVTGEYEWRAPDGKVVEISYVADHLGFRLVDDPETAAATQSSGAARTQVLGEEGEEAEEEDGGGGREVRTEEETEEEEGEEESEGRSEGTQEESEGRSEGTQEEEEEEEEEGESESSGNERSEEPEKEGAEGEEKSAEPEAEEAEGEEEAAEPEAKGAEAEGKSDAEAEEDAEGEGASKKASEENADVEKAQEVEAASSSVDEVAAAEDEASEAAAESTAKQLSPETPALVPVKFESTFAPVSPVTEAPVIATAAMLPAAAPLVAPVTVETPAAPVPSPEVYSADSASGGLGSQDLVLVVIPPVEQEISLPNAEVVEAFQQPMPTAEISQPAFTDSDVVIAEQVPAEPMLLLPTSPLALIASPEGANVVLETPVFGKVEVSGPVGVPEIDADIAVLAKSSDPFQAAPQVIATGLSGGFEPVGDVPAPVSTIPVLETEYVQLENIPKMIRFDEFVEVSPEPASAPELPSPLPLIQVEGVDPSFVSVEISPAPLPQPDTNPSSLFSGDIEVSLEPQVIISPIVPPPFPSSLAAASDASFSVGDFALPSHRFEAPKSGRSMDSVPVVVGNSNYDTTNALFFVPESLQEEIKSHPSEVIEVAVPEESIMTVAKSLIQPPPMPVEPIAYRDTEVVETLEPDFVLAPTPSQTQDFALFVNSIPVSLKDESLFSAVEASPITHDDASPFEIEVVEVAAQDSFATLPEAVAQPLTGMQSDVPFEFEATANVQSSEVLAPEIAIFETDVGLEPLLETVGPNAMVTIITDDAPLSPLDQDDTTVLVSKEIQSPPLLPPLMKPSVLLN</sequence>
<feature type="compositionally biased region" description="Acidic residues" evidence="2">
    <location>
        <begin position="89"/>
        <end position="99"/>
    </location>
</feature>
<evidence type="ECO:0000256" key="1">
    <source>
        <dbReference type="PROSITE-ProRule" id="PRU00497"/>
    </source>
</evidence>
<keyword evidence="1" id="KW-0193">Cuticle</keyword>
<feature type="chain" id="PRO_5004287017" evidence="3">
    <location>
        <begin position="17"/>
        <end position="834"/>
    </location>
</feature>
<name>Q766U9_PENJP</name>
<dbReference type="EMBL" id="AB114445">
    <property type="protein sequence ID" value="BAD07269.1"/>
    <property type="molecule type" value="mRNA"/>
</dbReference>
<feature type="compositionally biased region" description="Basic and acidic residues" evidence="2">
    <location>
        <begin position="155"/>
        <end position="175"/>
    </location>
</feature>
<feature type="compositionally biased region" description="Basic and acidic residues" evidence="2">
    <location>
        <begin position="190"/>
        <end position="203"/>
    </location>
</feature>
<evidence type="ECO:0000256" key="2">
    <source>
        <dbReference type="SAM" id="MobiDB-lite"/>
    </source>
</evidence>
<organism evidence="4">
    <name type="scientific">Penaeus japonicus</name>
    <name type="common">Kuruma prawn</name>
    <name type="synonym">Marsupenaeus japonicus</name>
    <dbReference type="NCBI Taxonomy" id="27405"/>
    <lineage>
        <taxon>Eukaryota</taxon>
        <taxon>Metazoa</taxon>
        <taxon>Ecdysozoa</taxon>
        <taxon>Arthropoda</taxon>
        <taxon>Crustacea</taxon>
        <taxon>Multicrustacea</taxon>
        <taxon>Malacostraca</taxon>
        <taxon>Eumalacostraca</taxon>
        <taxon>Eucarida</taxon>
        <taxon>Decapoda</taxon>
        <taxon>Dendrobranchiata</taxon>
        <taxon>Penaeoidea</taxon>
        <taxon>Penaeidae</taxon>
        <taxon>Penaeus</taxon>
    </lineage>
</organism>
<dbReference type="AlphaFoldDB" id="Q766U9"/>
<evidence type="ECO:0000256" key="3">
    <source>
        <dbReference type="SAM" id="SignalP"/>
    </source>
</evidence>